<evidence type="ECO:0000259" key="2">
    <source>
        <dbReference type="Pfam" id="PF02120"/>
    </source>
</evidence>
<feature type="region of interest" description="Disordered" evidence="1">
    <location>
        <begin position="1"/>
        <end position="27"/>
    </location>
</feature>
<feature type="region of interest" description="Disordered" evidence="1">
    <location>
        <begin position="285"/>
        <end position="305"/>
    </location>
</feature>
<feature type="region of interest" description="Disordered" evidence="1">
    <location>
        <begin position="85"/>
        <end position="142"/>
    </location>
</feature>
<reference evidence="3 4" key="1">
    <citation type="submission" date="2018-05" db="EMBL/GenBank/DDBJ databases">
        <title>Spiribacter halobius sp. nov., a moderately halophilic bacterium isolated from marine solar saltern.</title>
        <authorList>
            <person name="Zheng W.-S."/>
            <person name="Lu D.-C."/>
            <person name="Du Z.-J."/>
        </authorList>
    </citation>
    <scope>NUCLEOTIDE SEQUENCE [LARGE SCALE GENOMIC DNA]</scope>
    <source>
        <strain evidence="3 4">E85</strain>
    </source>
</reference>
<feature type="compositionally biased region" description="Low complexity" evidence="1">
    <location>
        <begin position="1"/>
        <end position="16"/>
    </location>
</feature>
<comment type="caution">
    <text evidence="3">The sequence shown here is derived from an EMBL/GenBank/DDBJ whole genome shotgun (WGS) entry which is preliminary data.</text>
</comment>
<evidence type="ECO:0000313" key="3">
    <source>
        <dbReference type="EMBL" id="PWG63673.1"/>
    </source>
</evidence>
<dbReference type="RefSeq" id="WP_109677748.1">
    <property type="nucleotide sequence ID" value="NZ_CP086615.1"/>
</dbReference>
<dbReference type="InterPro" id="IPR021136">
    <property type="entry name" value="Flagellar_hook_control-like_C"/>
</dbReference>
<protein>
    <recommendedName>
        <fullName evidence="2">Flagellar hook-length control protein-like C-terminal domain-containing protein</fullName>
    </recommendedName>
</protein>
<keyword evidence="4" id="KW-1185">Reference proteome</keyword>
<dbReference type="Proteomes" id="UP000245474">
    <property type="component" value="Unassembled WGS sequence"/>
</dbReference>
<accession>A0A2U2N3M2</accession>
<dbReference type="EMBL" id="QFFI01000009">
    <property type="protein sequence ID" value="PWG63673.1"/>
    <property type="molecule type" value="Genomic_DNA"/>
</dbReference>
<dbReference type="Pfam" id="PF02120">
    <property type="entry name" value="Flg_hook"/>
    <property type="match status" value="1"/>
</dbReference>
<evidence type="ECO:0000256" key="1">
    <source>
        <dbReference type="SAM" id="MobiDB-lite"/>
    </source>
</evidence>
<evidence type="ECO:0000313" key="4">
    <source>
        <dbReference type="Proteomes" id="UP000245474"/>
    </source>
</evidence>
<gene>
    <name evidence="3" type="ORF">DEM34_07280</name>
</gene>
<proteinExistence type="predicted"/>
<name>A0A2U2N3M2_9GAMM</name>
<feature type="domain" description="Flagellar hook-length control protein-like C-terminal" evidence="2">
    <location>
        <begin position="299"/>
        <end position="375"/>
    </location>
</feature>
<dbReference type="OrthoDB" id="9896687at2"/>
<dbReference type="AlphaFoldDB" id="A0A2U2N3M2"/>
<sequence>MKLPASAALPRLPLPAGERPTLPAAPGTRLQGEVVRGEDARLAVRVGRLTLPLPRGADLAAGERLTLQVTEDKGRLALEIVARRREAPPAETSAIRRHQPRQQPLGEAMRALPPALRAAPARSEAGTPAPTGPQPQTAPGALAPPVRQAAEALLAALPSPRTLADAEGLRTALRDSGVLLEPLLARTPPQRVPELAGQDVKALLARFADRVRGQLAATGGADTTVDEGLQRQLLELARGSEAALSRLALLQLEPGQGGEANRLDLAFELLINAQGELDTLNLRLRGPLEEERDGQGGETPEEDEWSVDVTLAFADGDRLEARLWLGAEGLGVHWWSESEALRGRLESMLPQLAAQLEAAGLAVATLEAWPGRPRQPADRITLPAAGVLDERA</sequence>
<organism evidence="3 4">
    <name type="scientific">Sediminicurvatus halobius</name>
    <dbReference type="NCBI Taxonomy" id="2182432"/>
    <lineage>
        <taxon>Bacteria</taxon>
        <taxon>Pseudomonadati</taxon>
        <taxon>Pseudomonadota</taxon>
        <taxon>Gammaproteobacteria</taxon>
        <taxon>Chromatiales</taxon>
        <taxon>Ectothiorhodospiraceae</taxon>
        <taxon>Sediminicurvatus</taxon>
    </lineage>
</organism>
<feature type="compositionally biased region" description="Basic and acidic residues" evidence="1">
    <location>
        <begin position="286"/>
        <end position="295"/>
    </location>
</feature>
<feature type="compositionally biased region" description="Low complexity" evidence="1">
    <location>
        <begin position="110"/>
        <end position="141"/>
    </location>
</feature>